<protein>
    <submittedName>
        <fullName evidence="1">Uncharacterized protein</fullName>
    </submittedName>
</protein>
<reference evidence="2" key="1">
    <citation type="submission" date="2016-10" db="EMBL/GenBank/DDBJ databases">
        <authorList>
            <person name="Varghese N."/>
            <person name="Submissions S."/>
        </authorList>
    </citation>
    <scope>NUCLEOTIDE SEQUENCE [LARGE SCALE GENOMIC DNA]</scope>
    <source>
        <strain evidence="2">Gh-48</strain>
    </source>
</reference>
<dbReference type="OrthoDB" id="795512at2"/>
<dbReference type="RefSeq" id="WP_143065071.1">
    <property type="nucleotide sequence ID" value="NZ_FOCL01000001.1"/>
</dbReference>
<dbReference type="EMBL" id="FOCL01000001">
    <property type="protein sequence ID" value="SEM74748.1"/>
    <property type="molecule type" value="Genomic_DNA"/>
</dbReference>
<name>A0A1H8AY93_9SPHI</name>
<keyword evidence="2" id="KW-1185">Reference proteome</keyword>
<proteinExistence type="predicted"/>
<sequence>MDFELTLRYLYGKPQSDFDALLIHLEDMIDTFERNVEATMTLYGQSYLSEKEKIKNTFRVQWKAANEVYKEAYEEISGDDSEKNAWAAHKANFAYIEGEEQSAEEFVDRNHREMIDHYNKSATAMLYSILEGQFRRFAELLRLLGNHILTVEDLVQKNYLDGIVKYLEKVIGLNVTTIKPYIEKLQPLRLLRNKIMHNNGEFPDIEGTELSKFVKDSNHMLDWEQEFDEAALWTETVDEVKRYYVLRIKNIEFLQPFYKLIREFFNELFWLADEHLNHQPIAERLKYAAGFVGREIRVESTTIIEVDKGKKIKATVINDGEDEPKSFDFSITVTRSSKNKFEVINQVPNADRLDRLAAYIQKNPHIILKSVLQGFNIGNRTTAVNVKFC</sequence>
<gene>
    <name evidence="1" type="ORF">SAMN05192574_101683</name>
</gene>
<accession>A0A1H8AY93</accession>
<dbReference type="AlphaFoldDB" id="A0A1H8AY93"/>
<evidence type="ECO:0000313" key="1">
    <source>
        <dbReference type="EMBL" id="SEM74748.1"/>
    </source>
</evidence>
<evidence type="ECO:0000313" key="2">
    <source>
        <dbReference type="Proteomes" id="UP000198942"/>
    </source>
</evidence>
<dbReference type="Proteomes" id="UP000198942">
    <property type="component" value="Unassembled WGS sequence"/>
</dbReference>
<organism evidence="1 2">
    <name type="scientific">Mucilaginibacter gossypiicola</name>
    <dbReference type="NCBI Taxonomy" id="551995"/>
    <lineage>
        <taxon>Bacteria</taxon>
        <taxon>Pseudomonadati</taxon>
        <taxon>Bacteroidota</taxon>
        <taxon>Sphingobacteriia</taxon>
        <taxon>Sphingobacteriales</taxon>
        <taxon>Sphingobacteriaceae</taxon>
        <taxon>Mucilaginibacter</taxon>
    </lineage>
</organism>